<dbReference type="PANTHER" id="PTHR22594">
    <property type="entry name" value="ASPARTYL/LYSYL-TRNA SYNTHETASE"/>
    <property type="match status" value="1"/>
</dbReference>
<organism evidence="7">
    <name type="scientific">marine sediment metagenome</name>
    <dbReference type="NCBI Taxonomy" id="412755"/>
    <lineage>
        <taxon>unclassified sequences</taxon>
        <taxon>metagenomes</taxon>
        <taxon>ecological metagenomes</taxon>
    </lineage>
</organism>
<dbReference type="GO" id="GO:0005737">
    <property type="term" value="C:cytoplasm"/>
    <property type="evidence" value="ECO:0007669"/>
    <property type="project" value="InterPro"/>
</dbReference>
<dbReference type="GO" id="GO:0006430">
    <property type="term" value="P:lysyl-tRNA aminoacylation"/>
    <property type="evidence" value="ECO:0007669"/>
    <property type="project" value="InterPro"/>
</dbReference>
<dbReference type="Pfam" id="PF01336">
    <property type="entry name" value="tRNA_anti-codon"/>
    <property type="match status" value="1"/>
</dbReference>
<protein>
    <recommendedName>
        <fullName evidence="6">Aminoacyl-transfer RNA synthetases class-II family profile domain-containing protein</fullName>
    </recommendedName>
</protein>
<keyword evidence="5" id="KW-0030">Aminoacyl-tRNA synthetase</keyword>
<dbReference type="GO" id="GO:0004824">
    <property type="term" value="F:lysine-tRNA ligase activity"/>
    <property type="evidence" value="ECO:0007669"/>
    <property type="project" value="InterPro"/>
</dbReference>
<reference evidence="7" key="1">
    <citation type="journal article" date="2014" name="Front. Microbiol.">
        <title>High frequency of phylogenetically diverse reductive dehalogenase-homologous genes in deep subseafloor sedimentary metagenomes.</title>
        <authorList>
            <person name="Kawai M."/>
            <person name="Futagami T."/>
            <person name="Toyoda A."/>
            <person name="Takaki Y."/>
            <person name="Nishi S."/>
            <person name="Hori S."/>
            <person name="Arai W."/>
            <person name="Tsubouchi T."/>
            <person name="Morono Y."/>
            <person name="Uchiyama I."/>
            <person name="Ito T."/>
            <person name="Fujiyama A."/>
            <person name="Inagaki F."/>
            <person name="Takami H."/>
        </authorList>
    </citation>
    <scope>NUCLEOTIDE SEQUENCE</scope>
    <source>
        <strain evidence="7">Expedition CK06-06</strain>
    </source>
</reference>
<accession>X1HK51</accession>
<dbReference type="GO" id="GO:0003676">
    <property type="term" value="F:nucleic acid binding"/>
    <property type="evidence" value="ECO:0007669"/>
    <property type="project" value="InterPro"/>
</dbReference>
<evidence type="ECO:0000256" key="3">
    <source>
        <dbReference type="ARBA" id="ARBA00022840"/>
    </source>
</evidence>
<comment type="caution">
    <text evidence="7">The sequence shown here is derived from an EMBL/GenBank/DDBJ whole genome shotgun (WGS) entry which is preliminary data.</text>
</comment>
<evidence type="ECO:0000313" key="7">
    <source>
        <dbReference type="EMBL" id="GAH69867.1"/>
    </source>
</evidence>
<dbReference type="InterPro" id="IPR045864">
    <property type="entry name" value="aa-tRNA-synth_II/BPL/LPL"/>
</dbReference>
<proteinExistence type="predicted"/>
<dbReference type="SUPFAM" id="SSF55681">
    <property type="entry name" value="Class II aaRS and biotin synthetases"/>
    <property type="match status" value="1"/>
</dbReference>
<keyword evidence="3" id="KW-0067">ATP-binding</keyword>
<dbReference type="PROSITE" id="PS50862">
    <property type="entry name" value="AA_TRNA_LIGASE_II"/>
    <property type="match status" value="1"/>
</dbReference>
<feature type="non-terminal residue" evidence="7">
    <location>
        <position position="247"/>
    </location>
</feature>
<dbReference type="AlphaFoldDB" id="X1HK51"/>
<evidence type="ECO:0000256" key="1">
    <source>
        <dbReference type="ARBA" id="ARBA00022598"/>
    </source>
</evidence>
<dbReference type="EMBL" id="BARU01025732">
    <property type="protein sequence ID" value="GAH69867.1"/>
    <property type="molecule type" value="Genomic_DNA"/>
</dbReference>
<dbReference type="InterPro" id="IPR018149">
    <property type="entry name" value="Lys-tRNA-synth_II_C"/>
</dbReference>
<dbReference type="GO" id="GO:0006422">
    <property type="term" value="P:aspartyl-tRNA aminoacylation"/>
    <property type="evidence" value="ECO:0007669"/>
    <property type="project" value="TreeGrafter"/>
</dbReference>
<dbReference type="PRINTS" id="PR00982">
    <property type="entry name" value="TRNASYNTHLYS"/>
</dbReference>
<keyword evidence="4" id="KW-0648">Protein biosynthesis</keyword>
<dbReference type="Gene3D" id="3.30.930.10">
    <property type="entry name" value="Bira Bifunctional Protein, Domain 2"/>
    <property type="match status" value="1"/>
</dbReference>
<feature type="domain" description="Aminoacyl-transfer RNA synthetases class-II family profile" evidence="6">
    <location>
        <begin position="144"/>
        <end position="247"/>
    </location>
</feature>
<sequence>MLKTHTCGELRAEHVDQEVTLAGWVNRRRDHGGLIFIDLRDREGITQVVANPEVSAEAHATASQARGEYVLRVRGLVRRRPDGLTNLDMDTGEIEVVANSVEILNPAETPPFYINRDDEVDEALRLRYRYLDLRKRRMQRNLILRHKVIKFIRDYLDEKGFVEIETPILIKSTPEGARDYVVPSRVHPGKFYALPQSPQQIKQLLMVAGFEKYFQIARCFRDEDLRADRQPEFTQLDIEMSFVDRED</sequence>
<evidence type="ECO:0000256" key="5">
    <source>
        <dbReference type="ARBA" id="ARBA00023146"/>
    </source>
</evidence>
<dbReference type="InterPro" id="IPR047089">
    <property type="entry name" value="Asp-tRNA-ligase_1_N"/>
</dbReference>
<dbReference type="GO" id="GO:0005524">
    <property type="term" value="F:ATP binding"/>
    <property type="evidence" value="ECO:0007669"/>
    <property type="project" value="UniProtKB-KW"/>
</dbReference>
<keyword evidence="1" id="KW-0436">Ligase</keyword>
<evidence type="ECO:0000259" key="6">
    <source>
        <dbReference type="PROSITE" id="PS50862"/>
    </source>
</evidence>
<dbReference type="NCBIfam" id="TIGR00459">
    <property type="entry name" value="aspS_bact"/>
    <property type="match status" value="1"/>
</dbReference>
<dbReference type="Gene3D" id="2.40.50.140">
    <property type="entry name" value="Nucleic acid-binding proteins"/>
    <property type="match status" value="1"/>
</dbReference>
<gene>
    <name evidence="7" type="ORF">S03H2_41422</name>
</gene>
<dbReference type="InterPro" id="IPR006195">
    <property type="entry name" value="aa-tRNA-synth_II"/>
</dbReference>
<dbReference type="InterPro" id="IPR004365">
    <property type="entry name" value="NA-bd_OB_tRNA"/>
</dbReference>
<dbReference type="InterPro" id="IPR004364">
    <property type="entry name" value="Aa-tRNA-synt_II"/>
</dbReference>
<dbReference type="SUPFAM" id="SSF50249">
    <property type="entry name" value="Nucleic acid-binding proteins"/>
    <property type="match status" value="1"/>
</dbReference>
<dbReference type="CDD" id="cd04317">
    <property type="entry name" value="EcAspRS_like_N"/>
    <property type="match status" value="1"/>
</dbReference>
<dbReference type="GO" id="GO:0004815">
    <property type="term" value="F:aspartate-tRNA ligase activity"/>
    <property type="evidence" value="ECO:0007669"/>
    <property type="project" value="TreeGrafter"/>
</dbReference>
<evidence type="ECO:0000256" key="2">
    <source>
        <dbReference type="ARBA" id="ARBA00022741"/>
    </source>
</evidence>
<dbReference type="InterPro" id="IPR012340">
    <property type="entry name" value="NA-bd_OB-fold"/>
</dbReference>
<dbReference type="InterPro" id="IPR004524">
    <property type="entry name" value="Asp-tRNA-ligase_1"/>
</dbReference>
<dbReference type="Pfam" id="PF00152">
    <property type="entry name" value="tRNA-synt_2"/>
    <property type="match status" value="1"/>
</dbReference>
<dbReference type="PANTHER" id="PTHR22594:SF5">
    <property type="entry name" value="ASPARTATE--TRNA LIGASE, MITOCHONDRIAL"/>
    <property type="match status" value="1"/>
</dbReference>
<name>X1HK51_9ZZZZ</name>
<keyword evidence="2" id="KW-0547">Nucleotide-binding</keyword>
<evidence type="ECO:0000256" key="4">
    <source>
        <dbReference type="ARBA" id="ARBA00022917"/>
    </source>
</evidence>